<keyword evidence="2" id="KW-1185">Reference proteome</keyword>
<name>A0ACB9AF26_CICIN</name>
<evidence type="ECO:0000313" key="1">
    <source>
        <dbReference type="EMBL" id="KAI3708802.1"/>
    </source>
</evidence>
<sequence>MVADVGYLCRMITHSESTSLITRDLLGIGSQKDSSQELDLDLQVPSGYEKRLDLKSGKVYLERCKSSNAWEEKQKISKFKNLNQPSCSGKPLKLFDDINLDLKLVSLSSTSSYQSVCTLGKVKFAVESVEKENNKKRSISMSTSATLDDESC</sequence>
<proteinExistence type="predicted"/>
<accession>A0ACB9AF26</accession>
<reference evidence="2" key="1">
    <citation type="journal article" date="2022" name="Mol. Ecol. Resour.">
        <title>The genomes of chicory, endive, great burdock and yacon provide insights into Asteraceae palaeo-polyploidization history and plant inulin production.</title>
        <authorList>
            <person name="Fan W."/>
            <person name="Wang S."/>
            <person name="Wang H."/>
            <person name="Wang A."/>
            <person name="Jiang F."/>
            <person name="Liu H."/>
            <person name="Zhao H."/>
            <person name="Xu D."/>
            <person name="Zhang Y."/>
        </authorList>
    </citation>
    <scope>NUCLEOTIDE SEQUENCE [LARGE SCALE GENOMIC DNA]</scope>
    <source>
        <strain evidence="2">cv. Punajuju</strain>
    </source>
</reference>
<organism evidence="1 2">
    <name type="scientific">Cichorium intybus</name>
    <name type="common">Chicory</name>
    <dbReference type="NCBI Taxonomy" id="13427"/>
    <lineage>
        <taxon>Eukaryota</taxon>
        <taxon>Viridiplantae</taxon>
        <taxon>Streptophyta</taxon>
        <taxon>Embryophyta</taxon>
        <taxon>Tracheophyta</taxon>
        <taxon>Spermatophyta</taxon>
        <taxon>Magnoliopsida</taxon>
        <taxon>eudicotyledons</taxon>
        <taxon>Gunneridae</taxon>
        <taxon>Pentapetalae</taxon>
        <taxon>asterids</taxon>
        <taxon>campanulids</taxon>
        <taxon>Asterales</taxon>
        <taxon>Asteraceae</taxon>
        <taxon>Cichorioideae</taxon>
        <taxon>Cichorieae</taxon>
        <taxon>Cichoriinae</taxon>
        <taxon>Cichorium</taxon>
    </lineage>
</organism>
<reference evidence="1 2" key="2">
    <citation type="journal article" date="2022" name="Mol. Ecol. Resour.">
        <title>The genomes of chicory, endive, great burdock and yacon provide insights into Asteraceae paleo-polyploidization history and plant inulin production.</title>
        <authorList>
            <person name="Fan W."/>
            <person name="Wang S."/>
            <person name="Wang H."/>
            <person name="Wang A."/>
            <person name="Jiang F."/>
            <person name="Liu H."/>
            <person name="Zhao H."/>
            <person name="Xu D."/>
            <person name="Zhang Y."/>
        </authorList>
    </citation>
    <scope>NUCLEOTIDE SEQUENCE [LARGE SCALE GENOMIC DNA]</scope>
    <source>
        <strain evidence="2">cv. Punajuju</strain>
        <tissue evidence="1">Leaves</tissue>
    </source>
</reference>
<evidence type="ECO:0000313" key="2">
    <source>
        <dbReference type="Proteomes" id="UP001055811"/>
    </source>
</evidence>
<gene>
    <name evidence="1" type="ORF">L2E82_38266</name>
</gene>
<dbReference type="Proteomes" id="UP001055811">
    <property type="component" value="Linkage Group LG07"/>
</dbReference>
<dbReference type="EMBL" id="CM042015">
    <property type="protein sequence ID" value="KAI3708802.1"/>
    <property type="molecule type" value="Genomic_DNA"/>
</dbReference>
<protein>
    <submittedName>
        <fullName evidence="1">Uncharacterized protein</fullName>
    </submittedName>
</protein>
<comment type="caution">
    <text evidence="1">The sequence shown here is derived from an EMBL/GenBank/DDBJ whole genome shotgun (WGS) entry which is preliminary data.</text>
</comment>